<keyword evidence="11" id="KW-0472">Membrane</keyword>
<dbReference type="PANTHER" id="PTHR47356">
    <property type="entry name" value="FAD-DEPENDENT MONOOXYGENASE ASQG-RELATED"/>
    <property type="match status" value="1"/>
</dbReference>
<feature type="domain" description="FAD-binding" evidence="12">
    <location>
        <begin position="6"/>
        <end position="368"/>
    </location>
</feature>
<accession>A0A1V6TF31</accession>
<dbReference type="GO" id="GO:0008299">
    <property type="term" value="P:isoprenoid biosynthetic process"/>
    <property type="evidence" value="ECO:0007669"/>
    <property type="project" value="InterPro"/>
</dbReference>
<dbReference type="PROSITE" id="PS00444">
    <property type="entry name" value="POLYPRENYL_SYNTHASE_2"/>
    <property type="match status" value="1"/>
</dbReference>
<keyword evidence="14" id="KW-1185">Reference proteome</keyword>
<evidence type="ECO:0000256" key="11">
    <source>
        <dbReference type="ARBA" id="ARBA00023136"/>
    </source>
</evidence>
<dbReference type="InterPro" id="IPR050562">
    <property type="entry name" value="FAD_mOase_fung"/>
</dbReference>
<evidence type="ECO:0000256" key="2">
    <source>
        <dbReference type="ARBA" id="ARBA00007992"/>
    </source>
</evidence>
<evidence type="ECO:0000256" key="1">
    <source>
        <dbReference type="ARBA" id="ARBA00004370"/>
    </source>
</evidence>
<dbReference type="GO" id="GO:0043386">
    <property type="term" value="P:mycotoxin biosynthetic process"/>
    <property type="evidence" value="ECO:0007669"/>
    <property type="project" value="UniProtKB-ARBA"/>
</dbReference>
<dbReference type="SUPFAM" id="SSF48576">
    <property type="entry name" value="Terpenoid synthases"/>
    <property type="match status" value="1"/>
</dbReference>
<keyword evidence="8" id="KW-0460">Magnesium</keyword>
<keyword evidence="10" id="KW-0560">Oxidoreductase</keyword>
<dbReference type="SFLD" id="SFLDS00005">
    <property type="entry name" value="Isoprenoid_Synthase_Type_I"/>
    <property type="match status" value="1"/>
</dbReference>
<evidence type="ECO:0000256" key="9">
    <source>
        <dbReference type="ARBA" id="ARBA00022989"/>
    </source>
</evidence>
<evidence type="ECO:0000313" key="14">
    <source>
        <dbReference type="Proteomes" id="UP000191342"/>
    </source>
</evidence>
<dbReference type="GO" id="GO:0046165">
    <property type="term" value="P:alcohol biosynthetic process"/>
    <property type="evidence" value="ECO:0007669"/>
    <property type="project" value="UniProtKB-ARBA"/>
</dbReference>
<comment type="subcellular location">
    <subcellularLocation>
        <location evidence="1">Membrane</location>
    </subcellularLocation>
</comment>
<evidence type="ECO:0000259" key="12">
    <source>
        <dbReference type="Pfam" id="PF01494"/>
    </source>
</evidence>
<dbReference type="GO" id="GO:0071949">
    <property type="term" value="F:FAD binding"/>
    <property type="evidence" value="ECO:0007669"/>
    <property type="project" value="InterPro"/>
</dbReference>
<dbReference type="InterPro" id="IPR000092">
    <property type="entry name" value="Polyprenyl_synt"/>
</dbReference>
<dbReference type="OrthoDB" id="10029326at2759"/>
<sequence length="709" mass="79875">MSKSEFQVIIVGGSIGGLTLAHCLQRAGIDHVVLEKASNPAPQIGASIGISPNGARVLDQLQLYDLVEEQIEQLNTATIRYPDGYSFESNFAKIISERFGYPIAFLDRQKLLEILYQGYPDHRKIRLEERVTKVEESGDTAIVSTAKGSIYRGHLVVGADGVHSKIRQEIWNAVEKTSSKVAIERSSLKAEFRCLFGISSPIKELIIGEQVNAFFDGFTIITIHGKEGRVYWFVIQKLDKQYTYPNCPRYTAGDIETAAEELRSIVFYKDINFGQLWENRETVSMTVLEEHTFDIWHHDRLVLLGDSAHKMTPNIGQGANMAIEDAASLVNLLERLRKGLGTWPPTDGQVKTLLKQYRSIRHGRVNSVYKSSRVLVRLHARDGLLKTLIGRYFVPYAGDFPAYIGSKSIADGIVSAPLEYLLAIPGKDIRGKLISAFNEWLHLPDDKLAIVKEVIDRLHTASLLIDDIQDASRLRRGHPVAHVVFGVAQTINAANYAYFLQQERLNEINDPRAFHIFTQALLDLHIGQGMDLYWRDALVCPTEAEYTRMVMYKTGGLFRLAVELMQIQSTTTTDLSRLVGLLGIIFQIRDDYMNLQSGIYAEKKGLMEDLTEGKFSYPVIHSIRADLDDTQLIDILKQRSEDRAVKVRAVQYMESTGSFQYCREVLSGLMEQARGHVDELEILLGPNQGIHRILDLLQVHPPNFLSSNT</sequence>
<evidence type="ECO:0000256" key="8">
    <source>
        <dbReference type="ARBA" id="ARBA00022842"/>
    </source>
</evidence>
<evidence type="ECO:0000256" key="3">
    <source>
        <dbReference type="ARBA" id="ARBA00022630"/>
    </source>
</evidence>
<dbReference type="AlphaFoldDB" id="A0A1V6TF31"/>
<dbReference type="InterPro" id="IPR008949">
    <property type="entry name" value="Isoprenoid_synthase_dom_sf"/>
</dbReference>
<keyword evidence="4" id="KW-0808">Transferase</keyword>
<dbReference type="GO" id="GO:0004497">
    <property type="term" value="F:monooxygenase activity"/>
    <property type="evidence" value="ECO:0007669"/>
    <property type="project" value="InterPro"/>
</dbReference>
<proteinExistence type="inferred from homology"/>
<dbReference type="STRING" id="254877.A0A1V6TF31"/>
<dbReference type="CDD" id="cd00685">
    <property type="entry name" value="Trans_IPPS_HT"/>
    <property type="match status" value="1"/>
</dbReference>
<name>A0A1V6TF31_9EURO</name>
<gene>
    <name evidence="13" type="ORF">PENFLA_c010G06962</name>
</gene>
<evidence type="ECO:0000256" key="5">
    <source>
        <dbReference type="ARBA" id="ARBA00022692"/>
    </source>
</evidence>
<comment type="similarity">
    <text evidence="2">Belongs to the paxM FAD-dependent monooxygenase family.</text>
</comment>
<dbReference type="PRINTS" id="PR00420">
    <property type="entry name" value="RNGMNOXGNASE"/>
</dbReference>
<dbReference type="GO" id="GO:0016020">
    <property type="term" value="C:membrane"/>
    <property type="evidence" value="ECO:0007669"/>
    <property type="project" value="UniProtKB-SubCell"/>
</dbReference>
<keyword evidence="9" id="KW-1133">Transmembrane helix</keyword>
<dbReference type="GO" id="GO:0004659">
    <property type="term" value="F:prenyltransferase activity"/>
    <property type="evidence" value="ECO:0007669"/>
    <property type="project" value="InterPro"/>
</dbReference>
<dbReference type="PROSITE" id="PS00723">
    <property type="entry name" value="POLYPRENYL_SYNTHASE_1"/>
    <property type="match status" value="1"/>
</dbReference>
<dbReference type="SUPFAM" id="SSF51905">
    <property type="entry name" value="FAD/NAD(P)-binding domain"/>
    <property type="match status" value="1"/>
</dbReference>
<keyword evidence="5" id="KW-0812">Transmembrane</keyword>
<dbReference type="Proteomes" id="UP000191342">
    <property type="component" value="Unassembled WGS sequence"/>
</dbReference>
<evidence type="ECO:0000313" key="13">
    <source>
        <dbReference type="EMBL" id="OQE24183.1"/>
    </source>
</evidence>
<organism evidence="13 14">
    <name type="scientific">Penicillium flavigenum</name>
    <dbReference type="NCBI Taxonomy" id="254877"/>
    <lineage>
        <taxon>Eukaryota</taxon>
        <taxon>Fungi</taxon>
        <taxon>Dikarya</taxon>
        <taxon>Ascomycota</taxon>
        <taxon>Pezizomycotina</taxon>
        <taxon>Eurotiomycetes</taxon>
        <taxon>Eurotiomycetidae</taxon>
        <taxon>Eurotiales</taxon>
        <taxon>Aspergillaceae</taxon>
        <taxon>Penicillium</taxon>
    </lineage>
</organism>
<keyword evidence="7" id="KW-0274">FAD</keyword>
<comment type="caution">
    <text evidence="13">The sequence shown here is derived from an EMBL/GenBank/DDBJ whole genome shotgun (WGS) entry which is preliminary data.</text>
</comment>
<dbReference type="InterPro" id="IPR033749">
    <property type="entry name" value="Polyprenyl_synt_CS"/>
</dbReference>
<protein>
    <recommendedName>
        <fullName evidence="12">FAD-binding domain-containing protein</fullName>
    </recommendedName>
</protein>
<dbReference type="PANTHER" id="PTHR47356:SF2">
    <property type="entry name" value="FAD-BINDING DOMAIN-CONTAINING PROTEIN-RELATED"/>
    <property type="match status" value="1"/>
</dbReference>
<dbReference type="InterPro" id="IPR002938">
    <property type="entry name" value="FAD-bd"/>
</dbReference>
<dbReference type="Pfam" id="PF00348">
    <property type="entry name" value="polyprenyl_synt"/>
    <property type="match status" value="1"/>
</dbReference>
<keyword evidence="6" id="KW-0479">Metal-binding</keyword>
<dbReference type="InterPro" id="IPR036188">
    <property type="entry name" value="FAD/NAD-bd_sf"/>
</dbReference>
<dbReference type="GO" id="GO:0046872">
    <property type="term" value="F:metal ion binding"/>
    <property type="evidence" value="ECO:0007669"/>
    <property type="project" value="UniProtKB-KW"/>
</dbReference>
<dbReference type="EMBL" id="MLQL01000010">
    <property type="protein sequence ID" value="OQE24183.1"/>
    <property type="molecule type" value="Genomic_DNA"/>
</dbReference>
<dbReference type="Pfam" id="PF01494">
    <property type="entry name" value="FAD_binding_3"/>
    <property type="match status" value="1"/>
</dbReference>
<dbReference type="Gene3D" id="3.50.50.60">
    <property type="entry name" value="FAD/NAD(P)-binding domain"/>
    <property type="match status" value="1"/>
</dbReference>
<evidence type="ECO:0000256" key="6">
    <source>
        <dbReference type="ARBA" id="ARBA00022723"/>
    </source>
</evidence>
<reference evidence="14" key="1">
    <citation type="journal article" date="2017" name="Nat. Microbiol.">
        <title>Global analysis of biosynthetic gene clusters reveals vast potential of secondary metabolite production in Penicillium species.</title>
        <authorList>
            <person name="Nielsen J.C."/>
            <person name="Grijseels S."/>
            <person name="Prigent S."/>
            <person name="Ji B."/>
            <person name="Dainat J."/>
            <person name="Nielsen K.F."/>
            <person name="Frisvad J.C."/>
            <person name="Workman M."/>
            <person name="Nielsen J."/>
        </authorList>
    </citation>
    <scope>NUCLEOTIDE SEQUENCE [LARGE SCALE GENOMIC DNA]</scope>
    <source>
        <strain evidence="14">IBT 14082</strain>
    </source>
</reference>
<evidence type="ECO:0000256" key="4">
    <source>
        <dbReference type="ARBA" id="ARBA00022679"/>
    </source>
</evidence>
<keyword evidence="3" id="KW-0285">Flavoprotein</keyword>
<dbReference type="Gene3D" id="1.10.600.10">
    <property type="entry name" value="Farnesyl Diphosphate Synthase"/>
    <property type="match status" value="1"/>
</dbReference>
<evidence type="ECO:0000256" key="10">
    <source>
        <dbReference type="ARBA" id="ARBA00023002"/>
    </source>
</evidence>
<evidence type="ECO:0000256" key="7">
    <source>
        <dbReference type="ARBA" id="ARBA00022827"/>
    </source>
</evidence>